<comment type="similarity">
    <text evidence="2 10">Belongs to the beta sliding clamp family.</text>
</comment>
<keyword evidence="6 10" id="KW-0548">Nucleotidyltransferase</keyword>
<dbReference type="InterPro" id="IPR046938">
    <property type="entry name" value="DNA_clamp_sf"/>
</dbReference>
<evidence type="ECO:0000256" key="10">
    <source>
        <dbReference type="PIRNR" id="PIRNR000804"/>
    </source>
</evidence>
<organism evidence="14 15">
    <name type="scientific">Thermotalea metallivorans</name>
    <dbReference type="NCBI Taxonomy" id="520762"/>
    <lineage>
        <taxon>Bacteria</taxon>
        <taxon>Bacillati</taxon>
        <taxon>Bacillota</taxon>
        <taxon>Clostridia</taxon>
        <taxon>Peptostreptococcales</taxon>
        <taxon>Thermotaleaceae</taxon>
        <taxon>Thermotalea</taxon>
    </lineage>
</organism>
<name>A0A140KZW6_9FIRM</name>
<dbReference type="InterPro" id="IPR001001">
    <property type="entry name" value="DNA_polIII_beta"/>
</dbReference>
<gene>
    <name evidence="14" type="primary">dnaN</name>
    <name evidence="14" type="ORF">AN619_27610</name>
</gene>
<evidence type="ECO:0000256" key="6">
    <source>
        <dbReference type="ARBA" id="ARBA00022695"/>
    </source>
</evidence>
<dbReference type="GO" id="GO:0003677">
    <property type="term" value="F:DNA binding"/>
    <property type="evidence" value="ECO:0007669"/>
    <property type="project" value="UniProtKB-UniRule"/>
</dbReference>
<dbReference type="GO" id="GO:0008408">
    <property type="term" value="F:3'-5' exonuclease activity"/>
    <property type="evidence" value="ECO:0007669"/>
    <property type="project" value="InterPro"/>
</dbReference>
<keyword evidence="8 10" id="KW-0239">DNA-directed DNA polymerase</keyword>
<keyword evidence="4 10" id="KW-0963">Cytoplasm</keyword>
<dbReference type="PANTHER" id="PTHR30478:SF0">
    <property type="entry name" value="BETA SLIDING CLAMP"/>
    <property type="match status" value="1"/>
</dbReference>
<dbReference type="Pfam" id="PF00712">
    <property type="entry name" value="DNA_pol3_beta"/>
    <property type="match status" value="1"/>
</dbReference>
<evidence type="ECO:0000256" key="2">
    <source>
        <dbReference type="ARBA" id="ARBA00010752"/>
    </source>
</evidence>
<evidence type="ECO:0000313" key="14">
    <source>
        <dbReference type="EMBL" id="KXG73841.1"/>
    </source>
</evidence>
<sequence length="367" mass="41231">MKLRCSQKNLASSINIVQKAVSMKTTLPILKGILFETCGQTLKLVGTDLEIGVEHHINAEVLSQGAVVISSRLLGDIIRKLPEADVEIEVDALNNMTIRCENSEFTLVGQPAIEFPELPLVEEDHAYEIPQDLLKNMIRQTVFATALDETRPILTGVLMEMQEGVINMVALDGYRLSLRQGNIKTSYSNRAVVPGKTLNEIYRILSEGEDGKVEISFTDKHVLFQTASTKIISRLLEGEFINYRQIIPKEFKSRVKVKTKDLLDSIERASLLAREGKNNLIKFSIKDEFMTITSNAEIGRVFENLRIELEGDDIDIGFNSKYFLDALKILDSEEIYLNFTTNVSPCIVKPTDTNNYTYLVLPVRLAG</sequence>
<dbReference type="Gene3D" id="3.10.150.10">
    <property type="entry name" value="DNA Polymerase III, subunit A, domain 2"/>
    <property type="match status" value="1"/>
</dbReference>
<evidence type="ECO:0000256" key="1">
    <source>
        <dbReference type="ARBA" id="ARBA00004496"/>
    </source>
</evidence>
<dbReference type="PANTHER" id="PTHR30478">
    <property type="entry name" value="DNA POLYMERASE III SUBUNIT BETA"/>
    <property type="match status" value="1"/>
</dbReference>
<dbReference type="RefSeq" id="WP_068557854.1">
    <property type="nucleotide sequence ID" value="NZ_LOEE01000072.1"/>
</dbReference>
<proteinExistence type="inferred from homology"/>
<dbReference type="GO" id="GO:0009360">
    <property type="term" value="C:DNA polymerase III complex"/>
    <property type="evidence" value="ECO:0007669"/>
    <property type="project" value="InterPro"/>
</dbReference>
<dbReference type="CDD" id="cd00140">
    <property type="entry name" value="beta_clamp"/>
    <property type="match status" value="1"/>
</dbReference>
<dbReference type="SMART" id="SM00480">
    <property type="entry name" value="POL3Bc"/>
    <property type="match status" value="1"/>
</dbReference>
<evidence type="ECO:0000256" key="5">
    <source>
        <dbReference type="ARBA" id="ARBA00022679"/>
    </source>
</evidence>
<keyword evidence="5 10" id="KW-0808">Transferase</keyword>
<comment type="subunit">
    <text evidence="10">Forms a ring-shaped head-to-tail homodimer around DNA.</text>
</comment>
<evidence type="ECO:0000259" key="12">
    <source>
        <dbReference type="Pfam" id="PF02767"/>
    </source>
</evidence>
<dbReference type="GO" id="GO:0003887">
    <property type="term" value="F:DNA-directed DNA polymerase activity"/>
    <property type="evidence" value="ECO:0007669"/>
    <property type="project" value="UniProtKB-UniRule"/>
</dbReference>
<dbReference type="Gene3D" id="3.70.10.10">
    <property type="match status" value="1"/>
</dbReference>
<comment type="caution">
    <text evidence="14">The sequence shown here is derived from an EMBL/GenBank/DDBJ whole genome shotgun (WGS) entry which is preliminary data.</text>
</comment>
<feature type="domain" description="DNA polymerase III beta sliding clamp N-terminal" evidence="11">
    <location>
        <begin position="1"/>
        <end position="119"/>
    </location>
</feature>
<reference evidence="14 15" key="1">
    <citation type="submission" date="2015-12" db="EMBL/GenBank/DDBJ databases">
        <title>Draft genome sequence of the thermoanaerobe Thermotalea metallivorans, an isolate from the runoff channel of the Great Artesian Basin, Australia.</title>
        <authorList>
            <person name="Patel B.K."/>
        </authorList>
    </citation>
    <scope>NUCLEOTIDE SEQUENCE [LARGE SCALE GENOMIC DNA]</scope>
    <source>
        <strain evidence="14 15">B2-1</strain>
    </source>
</reference>
<keyword evidence="9" id="KW-0238">DNA-binding</keyword>
<dbReference type="PIRSF" id="PIRSF000804">
    <property type="entry name" value="DNA_pol_III_b"/>
    <property type="match status" value="1"/>
</dbReference>
<dbReference type="InterPro" id="IPR022635">
    <property type="entry name" value="DNA_polIII_beta_C"/>
</dbReference>
<dbReference type="Proteomes" id="UP000070456">
    <property type="component" value="Unassembled WGS sequence"/>
</dbReference>
<evidence type="ECO:0000256" key="3">
    <source>
        <dbReference type="ARBA" id="ARBA00021035"/>
    </source>
</evidence>
<evidence type="ECO:0000256" key="4">
    <source>
        <dbReference type="ARBA" id="ARBA00022490"/>
    </source>
</evidence>
<evidence type="ECO:0000256" key="7">
    <source>
        <dbReference type="ARBA" id="ARBA00022705"/>
    </source>
</evidence>
<dbReference type="Pfam" id="PF02768">
    <property type="entry name" value="DNA_pol3_beta_3"/>
    <property type="match status" value="1"/>
</dbReference>
<keyword evidence="15" id="KW-1185">Reference proteome</keyword>
<dbReference type="GO" id="GO:0006271">
    <property type="term" value="P:DNA strand elongation involved in DNA replication"/>
    <property type="evidence" value="ECO:0007669"/>
    <property type="project" value="TreeGrafter"/>
</dbReference>
<evidence type="ECO:0000259" key="11">
    <source>
        <dbReference type="Pfam" id="PF00712"/>
    </source>
</evidence>
<feature type="domain" description="DNA polymerase III beta sliding clamp central" evidence="12">
    <location>
        <begin position="128"/>
        <end position="240"/>
    </location>
</feature>
<dbReference type="InterPro" id="IPR022634">
    <property type="entry name" value="DNA_polIII_beta_N"/>
</dbReference>
<dbReference type="EMBL" id="LOEE01000072">
    <property type="protein sequence ID" value="KXG73841.1"/>
    <property type="molecule type" value="Genomic_DNA"/>
</dbReference>
<dbReference type="InterPro" id="IPR022637">
    <property type="entry name" value="DNA_polIII_beta_cen"/>
</dbReference>
<comment type="function">
    <text evidence="10">Confers DNA tethering and processivity to DNA polymerases and other proteins. Acts as a clamp, forming a ring around DNA (a reaction catalyzed by the clamp-loading complex) which diffuses in an ATP-independent manner freely and bidirectionally along dsDNA. Initially characterized for its ability to contact the catalytic subunit of DNA polymerase III (Pol III), a complex, multichain enzyme responsible for most of the replicative synthesis in bacteria; Pol III exhibits 3'-5' exonuclease proofreading activity. The beta chain is required for initiation of replication as well as for processivity of DNA replication.</text>
</comment>
<dbReference type="PATRIC" id="fig|520762.4.peg.3048"/>
<dbReference type="NCBIfam" id="TIGR00663">
    <property type="entry name" value="dnan"/>
    <property type="match status" value="1"/>
</dbReference>
<evidence type="ECO:0000256" key="9">
    <source>
        <dbReference type="ARBA" id="ARBA00023125"/>
    </source>
</evidence>
<evidence type="ECO:0000313" key="15">
    <source>
        <dbReference type="Proteomes" id="UP000070456"/>
    </source>
</evidence>
<feature type="domain" description="DNA polymerase III beta sliding clamp C-terminal" evidence="13">
    <location>
        <begin position="244"/>
        <end position="364"/>
    </location>
</feature>
<dbReference type="Pfam" id="PF02767">
    <property type="entry name" value="DNA_pol3_beta_2"/>
    <property type="match status" value="1"/>
</dbReference>
<protein>
    <recommendedName>
        <fullName evidence="3 10">Beta sliding clamp</fullName>
    </recommendedName>
</protein>
<evidence type="ECO:0000259" key="13">
    <source>
        <dbReference type="Pfam" id="PF02768"/>
    </source>
</evidence>
<evidence type="ECO:0000256" key="8">
    <source>
        <dbReference type="ARBA" id="ARBA00022932"/>
    </source>
</evidence>
<keyword evidence="7 10" id="KW-0235">DNA replication</keyword>
<dbReference type="AlphaFoldDB" id="A0A140KZW6"/>
<dbReference type="OrthoDB" id="8421503at2"/>
<comment type="subcellular location">
    <subcellularLocation>
        <location evidence="1 10">Cytoplasm</location>
    </subcellularLocation>
</comment>
<dbReference type="SUPFAM" id="SSF55979">
    <property type="entry name" value="DNA clamp"/>
    <property type="match status" value="3"/>
</dbReference>
<dbReference type="STRING" id="520762.AN619_27610"/>
<accession>A0A140KZW6</accession>
<dbReference type="GO" id="GO:0005737">
    <property type="term" value="C:cytoplasm"/>
    <property type="evidence" value="ECO:0007669"/>
    <property type="project" value="UniProtKB-SubCell"/>
</dbReference>